<dbReference type="InterPro" id="IPR036250">
    <property type="entry name" value="AcylCo_DH-like_C"/>
</dbReference>
<dbReference type="GO" id="GO:0071949">
    <property type="term" value="F:FAD binding"/>
    <property type="evidence" value="ECO:0007669"/>
    <property type="project" value="InterPro"/>
</dbReference>
<dbReference type="Proteomes" id="UP000485058">
    <property type="component" value="Unassembled WGS sequence"/>
</dbReference>
<comment type="catalytic activity">
    <reaction evidence="1">
        <text>a 2,3-saturated acyl-CoA + O2 = a (2E)-enoyl-CoA + H2O2</text>
        <dbReference type="Rhea" id="RHEA:38959"/>
        <dbReference type="ChEBI" id="CHEBI:15379"/>
        <dbReference type="ChEBI" id="CHEBI:16240"/>
        <dbReference type="ChEBI" id="CHEBI:58856"/>
        <dbReference type="ChEBI" id="CHEBI:65111"/>
        <dbReference type="EC" id="1.3.3.6"/>
    </reaction>
</comment>
<keyword evidence="9" id="KW-0443">Lipid metabolism</keyword>
<evidence type="ECO:0000256" key="8">
    <source>
        <dbReference type="ARBA" id="ARBA00023002"/>
    </source>
</evidence>
<dbReference type="GO" id="GO:0033540">
    <property type="term" value="P:fatty acid beta-oxidation using acyl-CoA oxidase"/>
    <property type="evidence" value="ECO:0007669"/>
    <property type="project" value="TreeGrafter"/>
</dbReference>
<dbReference type="InterPro" id="IPR055060">
    <property type="entry name" value="ACOX_C_alpha1"/>
</dbReference>
<evidence type="ECO:0000313" key="12">
    <source>
        <dbReference type="EMBL" id="GFH16418.1"/>
    </source>
</evidence>
<evidence type="ECO:0000256" key="4">
    <source>
        <dbReference type="ARBA" id="ARBA00012870"/>
    </source>
</evidence>
<evidence type="ECO:0000256" key="6">
    <source>
        <dbReference type="ARBA" id="ARBA00022827"/>
    </source>
</evidence>
<dbReference type="EC" id="1.3.3.6" evidence="4"/>
<protein>
    <recommendedName>
        <fullName evidence="4">acyl-CoA oxidase</fullName>
        <ecNumber evidence="4">1.3.3.6</ecNumber>
    </recommendedName>
</protein>
<dbReference type="GO" id="GO:0003997">
    <property type="term" value="F:acyl-CoA oxidase activity"/>
    <property type="evidence" value="ECO:0007669"/>
    <property type="project" value="UniProtKB-EC"/>
</dbReference>
<name>A0A699ZBI5_HAELA</name>
<evidence type="ECO:0000256" key="3">
    <source>
        <dbReference type="ARBA" id="ARBA00006288"/>
    </source>
</evidence>
<keyword evidence="13" id="KW-1185">Reference proteome</keyword>
<dbReference type="Gene3D" id="1.20.140.10">
    <property type="entry name" value="Butyryl-CoA Dehydrogenase, subunit A, domain 3"/>
    <property type="match status" value="2"/>
</dbReference>
<dbReference type="PANTHER" id="PTHR10909">
    <property type="entry name" value="ELECTRON TRANSPORT OXIDOREDUCTASE"/>
    <property type="match status" value="1"/>
</dbReference>
<organism evidence="12 13">
    <name type="scientific">Haematococcus lacustris</name>
    <name type="common">Green alga</name>
    <name type="synonym">Haematococcus pluvialis</name>
    <dbReference type="NCBI Taxonomy" id="44745"/>
    <lineage>
        <taxon>Eukaryota</taxon>
        <taxon>Viridiplantae</taxon>
        <taxon>Chlorophyta</taxon>
        <taxon>core chlorophytes</taxon>
        <taxon>Chlorophyceae</taxon>
        <taxon>CS clade</taxon>
        <taxon>Chlamydomonadales</taxon>
        <taxon>Haematococcaceae</taxon>
        <taxon>Haematococcus</taxon>
    </lineage>
</organism>
<evidence type="ECO:0000256" key="5">
    <source>
        <dbReference type="ARBA" id="ARBA00022630"/>
    </source>
</evidence>
<accession>A0A699ZBI5</accession>
<sequence>MVAAKRAQDGKTIHVLSSGLKAAATWSRVETLQDCREGFLSENKIGEICNDFNVDVTFEGDNTVMMQQVARACLEDKASLAAGLAAPLQAGQLAAAPRGPLPAGLLTSLLQYRQQTLTQQLASEMAAASKGVSSRAAAEKAAAAAFDNNLDVTVQLGWAWTERFCLDNFVKAASQAQPTDLQPVLSLLASLYGMTRVERDAAFFLAAGVINGQDRASLRQRVHLVFDELVAGNGKLALSLVNAFGIPDHLLQAPIAFDWRLIGAPTAK</sequence>
<evidence type="ECO:0000256" key="1">
    <source>
        <dbReference type="ARBA" id="ARBA00001201"/>
    </source>
</evidence>
<evidence type="ECO:0000313" key="13">
    <source>
        <dbReference type="Proteomes" id="UP000485058"/>
    </source>
</evidence>
<evidence type="ECO:0000256" key="2">
    <source>
        <dbReference type="ARBA" id="ARBA00001974"/>
    </source>
</evidence>
<dbReference type="PANTHER" id="PTHR10909:SF352">
    <property type="entry name" value="ACYL-COENZYME A OXIDASE-LIKE PROTEIN"/>
    <property type="match status" value="1"/>
</dbReference>
<comment type="caution">
    <text evidence="12">The sequence shown here is derived from an EMBL/GenBank/DDBJ whole genome shotgun (WGS) entry which is preliminary data.</text>
</comment>
<dbReference type="InterPro" id="IPR012258">
    <property type="entry name" value="Acyl-CoA_oxidase"/>
</dbReference>
<feature type="domain" description="Acyl-CoA oxidase C-alpha1" evidence="11">
    <location>
        <begin position="8"/>
        <end position="73"/>
    </location>
</feature>
<dbReference type="EMBL" id="BLLF01000995">
    <property type="protein sequence ID" value="GFH16418.1"/>
    <property type="molecule type" value="Genomic_DNA"/>
</dbReference>
<feature type="domain" description="Acyl-CoA oxidase C-terminal" evidence="10">
    <location>
        <begin position="120"/>
        <end position="256"/>
    </location>
</feature>
<keyword evidence="6" id="KW-0274">FAD</keyword>
<comment type="similarity">
    <text evidence="3">Belongs to the acyl-CoA oxidase family.</text>
</comment>
<comment type="cofactor">
    <cofactor evidence="2">
        <name>FAD</name>
        <dbReference type="ChEBI" id="CHEBI:57692"/>
    </cofactor>
</comment>
<evidence type="ECO:0000256" key="9">
    <source>
        <dbReference type="ARBA" id="ARBA00023098"/>
    </source>
</evidence>
<dbReference type="GO" id="GO:0005504">
    <property type="term" value="F:fatty acid binding"/>
    <property type="evidence" value="ECO:0007669"/>
    <property type="project" value="TreeGrafter"/>
</dbReference>
<keyword evidence="7" id="KW-0276">Fatty acid metabolism</keyword>
<dbReference type="Pfam" id="PF22924">
    <property type="entry name" value="ACOX_C_alpha1"/>
    <property type="match status" value="1"/>
</dbReference>
<evidence type="ECO:0000259" key="10">
    <source>
        <dbReference type="Pfam" id="PF01756"/>
    </source>
</evidence>
<dbReference type="Pfam" id="PF01756">
    <property type="entry name" value="ACOX"/>
    <property type="match status" value="1"/>
</dbReference>
<keyword evidence="8" id="KW-0560">Oxidoreductase</keyword>
<dbReference type="SUPFAM" id="SSF47203">
    <property type="entry name" value="Acyl-CoA dehydrogenase C-terminal domain-like"/>
    <property type="match status" value="2"/>
</dbReference>
<reference evidence="12 13" key="1">
    <citation type="submission" date="2020-02" db="EMBL/GenBank/DDBJ databases">
        <title>Draft genome sequence of Haematococcus lacustris strain NIES-144.</title>
        <authorList>
            <person name="Morimoto D."/>
            <person name="Nakagawa S."/>
            <person name="Yoshida T."/>
            <person name="Sawayama S."/>
        </authorList>
    </citation>
    <scope>NUCLEOTIDE SEQUENCE [LARGE SCALE GENOMIC DNA]</scope>
    <source>
        <strain evidence="12 13">NIES-144</strain>
    </source>
</reference>
<keyword evidence="5" id="KW-0285">Flavoprotein</keyword>
<evidence type="ECO:0000256" key="7">
    <source>
        <dbReference type="ARBA" id="ARBA00022832"/>
    </source>
</evidence>
<proteinExistence type="inferred from homology"/>
<dbReference type="GO" id="GO:0005777">
    <property type="term" value="C:peroxisome"/>
    <property type="evidence" value="ECO:0007669"/>
    <property type="project" value="InterPro"/>
</dbReference>
<dbReference type="FunFam" id="1.20.140.10:FF:000007">
    <property type="entry name" value="Acyl-coenzyme A oxidase"/>
    <property type="match status" value="1"/>
</dbReference>
<gene>
    <name evidence="12" type="ORF">HaLaN_12835</name>
</gene>
<dbReference type="InterPro" id="IPR002655">
    <property type="entry name" value="Acyl-CoA_oxidase_C"/>
</dbReference>
<evidence type="ECO:0000259" key="11">
    <source>
        <dbReference type="Pfam" id="PF22924"/>
    </source>
</evidence>
<dbReference type="GO" id="GO:0055088">
    <property type="term" value="P:lipid homeostasis"/>
    <property type="evidence" value="ECO:0007669"/>
    <property type="project" value="TreeGrafter"/>
</dbReference>
<dbReference type="AlphaFoldDB" id="A0A699ZBI5"/>